<name>A0A815WH32_9BILA</name>
<protein>
    <submittedName>
        <fullName evidence="1">Uncharacterized protein</fullName>
    </submittedName>
</protein>
<feature type="non-terminal residue" evidence="1">
    <location>
        <position position="1"/>
    </location>
</feature>
<feature type="non-terminal residue" evidence="1">
    <location>
        <position position="72"/>
    </location>
</feature>
<reference evidence="1" key="1">
    <citation type="submission" date="2021-02" db="EMBL/GenBank/DDBJ databases">
        <authorList>
            <person name="Nowell W R."/>
        </authorList>
    </citation>
    <scope>NUCLEOTIDE SEQUENCE</scope>
</reference>
<accession>A0A815WH32</accession>
<dbReference type="Proteomes" id="UP000663891">
    <property type="component" value="Unassembled WGS sequence"/>
</dbReference>
<evidence type="ECO:0000313" key="1">
    <source>
        <dbReference type="EMBL" id="CAF1543943.1"/>
    </source>
</evidence>
<organism evidence="1 2">
    <name type="scientific">Adineta steineri</name>
    <dbReference type="NCBI Taxonomy" id="433720"/>
    <lineage>
        <taxon>Eukaryota</taxon>
        <taxon>Metazoa</taxon>
        <taxon>Spiralia</taxon>
        <taxon>Gnathifera</taxon>
        <taxon>Rotifera</taxon>
        <taxon>Eurotatoria</taxon>
        <taxon>Bdelloidea</taxon>
        <taxon>Adinetida</taxon>
        <taxon>Adinetidae</taxon>
        <taxon>Adineta</taxon>
    </lineage>
</organism>
<dbReference type="OrthoDB" id="10052474at2759"/>
<gene>
    <name evidence="1" type="ORF">VCS650_LOCUS44082</name>
</gene>
<proteinExistence type="predicted"/>
<evidence type="ECO:0000313" key="2">
    <source>
        <dbReference type="Proteomes" id="UP000663891"/>
    </source>
</evidence>
<sequence length="72" mass="8249">LGADTTLPKVRNESASIFIDRKWTANIIRIHQFNIWISNRIKQFLSVTCKVLYDTVCPCCQPPDTPSNRSII</sequence>
<comment type="caution">
    <text evidence="1">The sequence shown here is derived from an EMBL/GenBank/DDBJ whole genome shotgun (WGS) entry which is preliminary data.</text>
</comment>
<dbReference type="AlphaFoldDB" id="A0A815WH32"/>
<dbReference type="EMBL" id="CAJNON010008223">
    <property type="protein sequence ID" value="CAF1543943.1"/>
    <property type="molecule type" value="Genomic_DNA"/>
</dbReference>